<evidence type="ECO:0000256" key="10">
    <source>
        <dbReference type="ARBA" id="ARBA00023242"/>
    </source>
</evidence>
<keyword evidence="4" id="KW-0677">Repeat</keyword>
<feature type="domain" description="C2H2-type" evidence="12">
    <location>
        <begin position="371"/>
        <end position="398"/>
    </location>
</feature>
<dbReference type="OrthoDB" id="3437960at2759"/>
<keyword evidence="6" id="KW-0862">Zinc</keyword>
<dbReference type="EMBL" id="BGPR01014943">
    <property type="protein sequence ID" value="GBN67366.1"/>
    <property type="molecule type" value="Genomic_DNA"/>
</dbReference>
<evidence type="ECO:0000256" key="8">
    <source>
        <dbReference type="ARBA" id="ARBA00023125"/>
    </source>
</evidence>
<keyword evidence="5 11" id="KW-0863">Zinc-finger</keyword>
<keyword evidence="7" id="KW-0805">Transcription regulation</keyword>
<dbReference type="PANTHER" id="PTHR14003:SF19">
    <property type="entry name" value="YY2 TRANSCRIPTION FACTOR"/>
    <property type="match status" value="1"/>
</dbReference>
<evidence type="ECO:0000256" key="11">
    <source>
        <dbReference type="PROSITE-ProRule" id="PRU00042"/>
    </source>
</evidence>
<protein>
    <submittedName>
        <fullName evidence="13">Zinc finger protein 500</fullName>
    </submittedName>
</protein>
<dbReference type="Pfam" id="PF00096">
    <property type="entry name" value="zf-C2H2"/>
    <property type="match status" value="4"/>
</dbReference>
<dbReference type="SUPFAM" id="SSF57667">
    <property type="entry name" value="beta-beta-alpha zinc fingers"/>
    <property type="match status" value="3"/>
</dbReference>
<keyword evidence="3" id="KW-0479">Metal-binding</keyword>
<feature type="domain" description="C2H2-type" evidence="12">
    <location>
        <begin position="343"/>
        <end position="370"/>
    </location>
</feature>
<feature type="domain" description="C2H2-type" evidence="12">
    <location>
        <begin position="315"/>
        <end position="342"/>
    </location>
</feature>
<dbReference type="FunFam" id="3.30.160.60:FF:000322">
    <property type="entry name" value="GDNF-inducible zinc finger protein 1"/>
    <property type="match status" value="1"/>
</dbReference>
<dbReference type="FunFam" id="3.30.160.60:FF:002343">
    <property type="entry name" value="Zinc finger protein 33A"/>
    <property type="match status" value="1"/>
</dbReference>
<dbReference type="PANTHER" id="PTHR14003">
    <property type="entry name" value="TRANSCRIPTIONAL REPRESSOR PROTEIN YY"/>
    <property type="match status" value="1"/>
</dbReference>
<evidence type="ECO:0000256" key="1">
    <source>
        <dbReference type="ARBA" id="ARBA00004123"/>
    </source>
</evidence>
<dbReference type="Proteomes" id="UP000499080">
    <property type="component" value="Unassembled WGS sequence"/>
</dbReference>
<keyword evidence="8" id="KW-0238">DNA-binding</keyword>
<feature type="domain" description="C2H2-type" evidence="12">
    <location>
        <begin position="399"/>
        <end position="425"/>
    </location>
</feature>
<dbReference type="Gene3D" id="3.30.160.60">
    <property type="entry name" value="Classic Zinc Finger"/>
    <property type="match status" value="5"/>
</dbReference>
<evidence type="ECO:0000256" key="9">
    <source>
        <dbReference type="ARBA" id="ARBA00023163"/>
    </source>
</evidence>
<evidence type="ECO:0000256" key="4">
    <source>
        <dbReference type="ARBA" id="ARBA00022737"/>
    </source>
</evidence>
<evidence type="ECO:0000256" key="7">
    <source>
        <dbReference type="ARBA" id="ARBA00023015"/>
    </source>
</evidence>
<dbReference type="InterPro" id="IPR036236">
    <property type="entry name" value="Znf_C2H2_sf"/>
</dbReference>
<keyword evidence="14" id="KW-1185">Reference proteome</keyword>
<evidence type="ECO:0000256" key="3">
    <source>
        <dbReference type="ARBA" id="ARBA00022723"/>
    </source>
</evidence>
<name>A0A4Y2QVU7_ARAVE</name>
<dbReference type="GO" id="GO:0031519">
    <property type="term" value="C:PcG protein complex"/>
    <property type="evidence" value="ECO:0007669"/>
    <property type="project" value="TreeGrafter"/>
</dbReference>
<gene>
    <name evidence="13" type="primary">ZNF500</name>
    <name evidence="13" type="ORF">AVEN_273181_1</name>
</gene>
<dbReference type="GO" id="GO:0000785">
    <property type="term" value="C:chromatin"/>
    <property type="evidence" value="ECO:0007669"/>
    <property type="project" value="TreeGrafter"/>
</dbReference>
<evidence type="ECO:0000313" key="13">
    <source>
        <dbReference type="EMBL" id="GBN67366.1"/>
    </source>
</evidence>
<evidence type="ECO:0000256" key="5">
    <source>
        <dbReference type="ARBA" id="ARBA00022771"/>
    </source>
</evidence>
<keyword evidence="10" id="KW-0539">Nucleus</keyword>
<proteinExistence type="inferred from homology"/>
<comment type="subcellular location">
    <subcellularLocation>
        <location evidence="1">Nucleus</location>
    </subcellularLocation>
</comment>
<keyword evidence="9" id="KW-0804">Transcription</keyword>
<dbReference type="SMART" id="SM00355">
    <property type="entry name" value="ZnF_C2H2"/>
    <property type="match status" value="5"/>
</dbReference>
<dbReference type="FunFam" id="3.30.160.60:FF:000176">
    <property type="entry name" value="zinc finger protein 70"/>
    <property type="match status" value="1"/>
</dbReference>
<dbReference type="GO" id="GO:0008270">
    <property type="term" value="F:zinc ion binding"/>
    <property type="evidence" value="ECO:0007669"/>
    <property type="project" value="UniProtKB-KW"/>
</dbReference>
<comment type="similarity">
    <text evidence="2">Belongs to the krueppel C2H2-type zinc-finger protein family.</text>
</comment>
<evidence type="ECO:0000256" key="6">
    <source>
        <dbReference type="ARBA" id="ARBA00022833"/>
    </source>
</evidence>
<feature type="domain" description="C2H2-type" evidence="12">
    <location>
        <begin position="287"/>
        <end position="314"/>
    </location>
</feature>
<dbReference type="PROSITE" id="PS50157">
    <property type="entry name" value="ZINC_FINGER_C2H2_2"/>
    <property type="match status" value="5"/>
</dbReference>
<organism evidence="13 14">
    <name type="scientific">Araneus ventricosus</name>
    <name type="common">Orbweaver spider</name>
    <name type="synonym">Epeira ventricosa</name>
    <dbReference type="NCBI Taxonomy" id="182803"/>
    <lineage>
        <taxon>Eukaryota</taxon>
        <taxon>Metazoa</taxon>
        <taxon>Ecdysozoa</taxon>
        <taxon>Arthropoda</taxon>
        <taxon>Chelicerata</taxon>
        <taxon>Arachnida</taxon>
        <taxon>Araneae</taxon>
        <taxon>Araneomorphae</taxon>
        <taxon>Entelegynae</taxon>
        <taxon>Araneoidea</taxon>
        <taxon>Araneidae</taxon>
        <taxon>Araneus</taxon>
    </lineage>
</organism>
<dbReference type="InterPro" id="IPR013087">
    <property type="entry name" value="Znf_C2H2_type"/>
</dbReference>
<comment type="caution">
    <text evidence="13">The sequence shown here is derived from an EMBL/GenBank/DDBJ whole genome shotgun (WGS) entry which is preliminary data.</text>
</comment>
<evidence type="ECO:0000313" key="14">
    <source>
        <dbReference type="Proteomes" id="UP000499080"/>
    </source>
</evidence>
<evidence type="ECO:0000259" key="12">
    <source>
        <dbReference type="PROSITE" id="PS50157"/>
    </source>
</evidence>
<reference evidence="13 14" key="1">
    <citation type="journal article" date="2019" name="Sci. Rep.">
        <title>Orb-weaving spider Araneus ventricosus genome elucidates the spidroin gene catalogue.</title>
        <authorList>
            <person name="Kono N."/>
            <person name="Nakamura H."/>
            <person name="Ohtoshi R."/>
            <person name="Moran D.A.P."/>
            <person name="Shinohara A."/>
            <person name="Yoshida Y."/>
            <person name="Fujiwara M."/>
            <person name="Mori M."/>
            <person name="Tomita M."/>
            <person name="Arakawa K."/>
        </authorList>
    </citation>
    <scope>NUCLEOTIDE SEQUENCE [LARGE SCALE GENOMIC DNA]</scope>
</reference>
<dbReference type="GO" id="GO:0000981">
    <property type="term" value="F:DNA-binding transcription factor activity, RNA polymerase II-specific"/>
    <property type="evidence" value="ECO:0007669"/>
    <property type="project" value="TreeGrafter"/>
</dbReference>
<dbReference type="GO" id="GO:0005667">
    <property type="term" value="C:transcription regulator complex"/>
    <property type="evidence" value="ECO:0007669"/>
    <property type="project" value="TreeGrafter"/>
</dbReference>
<dbReference type="PROSITE" id="PS00028">
    <property type="entry name" value="ZINC_FINGER_C2H2_1"/>
    <property type="match status" value="4"/>
</dbReference>
<dbReference type="GO" id="GO:0000978">
    <property type="term" value="F:RNA polymerase II cis-regulatory region sequence-specific DNA binding"/>
    <property type="evidence" value="ECO:0007669"/>
    <property type="project" value="TreeGrafter"/>
</dbReference>
<dbReference type="FunFam" id="3.30.160.60:FF:001468">
    <property type="entry name" value="Zinc finger protein 672"/>
    <property type="match status" value="1"/>
</dbReference>
<evidence type="ECO:0000256" key="2">
    <source>
        <dbReference type="ARBA" id="ARBA00006991"/>
    </source>
</evidence>
<sequence length="425" mass="48304">MFIQRAESERFLERLDEIADNLDLCAHDDFGNIWLESQQYRFGESEQGTSQITENNANVSNVNTSNENTATYLAPDSRFILQQQRNPHGIWPPSCVFGVPSYVSDDKVEEIGNYSNTSESVASESDIIKSNIRAYIETFQSTLHEQNEVRSFTSIKAKSSEEYRAASDVSNIDVFYDTDVCMPESYEDSEKGIISLYHTNIPMAADYTGNCGFSLGQRDDDEVDILLNDEKLQNTTLPGEVSKASVNRSSEFCNSWELLVRVNDKCTVVGPSSTDAEIQWHLDDGRFVYPRCEKGFGRTNRLGSHYRTHTGEKPFPCDMCEKRFSKSSNLTRHLRTHTEEKPFACDNCGKRFGDSSNLTIHRRTHTGEKPFACDKCEKSFGKSSNLATHRRSHTGDKLYKCSICGKAFTRNSSRNYHYMNVHNKK</sequence>
<dbReference type="AlphaFoldDB" id="A0A4Y2QVU7"/>
<accession>A0A4Y2QVU7</accession>